<comment type="caution">
    <text evidence="2">The sequence shown here is derived from an EMBL/GenBank/DDBJ whole genome shotgun (WGS) entry which is preliminary data.</text>
</comment>
<feature type="region of interest" description="Disordered" evidence="1">
    <location>
        <begin position="142"/>
        <end position="162"/>
    </location>
</feature>
<organism evidence="2 3">
    <name type="scientific">Clonostachys rhizophaga</name>
    <dbReference type="NCBI Taxonomy" id="160324"/>
    <lineage>
        <taxon>Eukaryota</taxon>
        <taxon>Fungi</taxon>
        <taxon>Dikarya</taxon>
        <taxon>Ascomycota</taxon>
        <taxon>Pezizomycotina</taxon>
        <taxon>Sordariomycetes</taxon>
        <taxon>Hypocreomycetidae</taxon>
        <taxon>Hypocreales</taxon>
        <taxon>Bionectriaceae</taxon>
        <taxon>Clonostachys</taxon>
    </lineage>
</organism>
<accession>A0A9N9VKN1</accession>
<sequence length="240" mass="26829">MDTPPSVSNMKIKDSVMPLKATKPEAFVQNKRDDGKTSQVILYDSKPNDPPNLDCTGDEEDLGVSCDYLPFGECCAGDEDTVLFDSVWHEKAKGWKMLSAYTGDKNTPCRQVFTSTDKDYCLPGSTAGMSITGGIVYKKEDMDGSEDDLGPGKSGQEVGKDETGRFKVHRATLYTAQHKNGTFYHVRMKSKLGEQYHKKKFILAHGFPKGNRWGDKDHGEDQQEEKRLEDESTGEILQRD</sequence>
<gene>
    <name evidence="2" type="ORF">CRHIZ90672A_00005306</name>
</gene>
<dbReference type="EMBL" id="CABFNQ020000702">
    <property type="protein sequence ID" value="CAH0025154.1"/>
    <property type="molecule type" value="Genomic_DNA"/>
</dbReference>
<feature type="compositionally biased region" description="Basic and acidic residues" evidence="1">
    <location>
        <begin position="212"/>
        <end position="230"/>
    </location>
</feature>
<protein>
    <submittedName>
        <fullName evidence="2">Uncharacterized protein</fullName>
    </submittedName>
</protein>
<keyword evidence="3" id="KW-1185">Reference proteome</keyword>
<evidence type="ECO:0000313" key="2">
    <source>
        <dbReference type="EMBL" id="CAH0025154.1"/>
    </source>
</evidence>
<evidence type="ECO:0000256" key="1">
    <source>
        <dbReference type="SAM" id="MobiDB-lite"/>
    </source>
</evidence>
<dbReference type="OrthoDB" id="5151886at2759"/>
<dbReference type="AlphaFoldDB" id="A0A9N9VKN1"/>
<name>A0A9N9VKN1_9HYPO</name>
<dbReference type="Proteomes" id="UP000696573">
    <property type="component" value="Unassembled WGS sequence"/>
</dbReference>
<feature type="region of interest" description="Disordered" evidence="1">
    <location>
        <begin position="206"/>
        <end position="240"/>
    </location>
</feature>
<evidence type="ECO:0000313" key="3">
    <source>
        <dbReference type="Proteomes" id="UP000696573"/>
    </source>
</evidence>
<proteinExistence type="predicted"/>
<reference evidence="2" key="1">
    <citation type="submission" date="2021-10" db="EMBL/GenBank/DDBJ databases">
        <authorList>
            <person name="Piombo E."/>
        </authorList>
    </citation>
    <scope>NUCLEOTIDE SEQUENCE</scope>
</reference>